<sequence>MYVRRTLIGRGLKRGTRFPCLPMEFPASSMLHDSFRRALQRGTRTRALVLGGLKQNVSSQATRREFDPGERLKSRHMHTPRVHSWIFEIIYLFY</sequence>
<name>A0A4S2LA23_9HYME</name>
<dbReference type="AlphaFoldDB" id="A0A4S2LA23"/>
<proteinExistence type="predicted"/>
<reference evidence="1 2" key="1">
    <citation type="journal article" date="2019" name="Philos. Trans. R. Soc. Lond., B, Biol. Sci.">
        <title>Ant behaviour and brain gene expression of defending hosts depend on the ecological success of the intruding social parasite.</title>
        <authorList>
            <person name="Kaur R."/>
            <person name="Stoldt M."/>
            <person name="Jongepier E."/>
            <person name="Feldmeyer B."/>
            <person name="Menzel F."/>
            <person name="Bornberg-Bauer E."/>
            <person name="Foitzik S."/>
        </authorList>
    </citation>
    <scope>NUCLEOTIDE SEQUENCE [LARGE SCALE GENOMIC DNA]</scope>
    <source>
        <tissue evidence="1">Whole body</tissue>
    </source>
</reference>
<comment type="caution">
    <text evidence="1">The sequence shown here is derived from an EMBL/GenBank/DDBJ whole genome shotgun (WGS) entry which is preliminary data.</text>
</comment>
<dbReference type="Proteomes" id="UP000310200">
    <property type="component" value="Unassembled WGS sequence"/>
</dbReference>
<organism evidence="1 2">
    <name type="scientific">Temnothorax longispinosus</name>
    <dbReference type="NCBI Taxonomy" id="300112"/>
    <lineage>
        <taxon>Eukaryota</taxon>
        <taxon>Metazoa</taxon>
        <taxon>Ecdysozoa</taxon>
        <taxon>Arthropoda</taxon>
        <taxon>Hexapoda</taxon>
        <taxon>Insecta</taxon>
        <taxon>Pterygota</taxon>
        <taxon>Neoptera</taxon>
        <taxon>Endopterygota</taxon>
        <taxon>Hymenoptera</taxon>
        <taxon>Apocrita</taxon>
        <taxon>Aculeata</taxon>
        <taxon>Formicoidea</taxon>
        <taxon>Formicidae</taxon>
        <taxon>Myrmicinae</taxon>
        <taxon>Temnothorax</taxon>
    </lineage>
</organism>
<keyword evidence="2" id="KW-1185">Reference proteome</keyword>
<evidence type="ECO:0000313" key="1">
    <source>
        <dbReference type="EMBL" id="TGZ57328.1"/>
    </source>
</evidence>
<evidence type="ECO:0000313" key="2">
    <source>
        <dbReference type="Proteomes" id="UP000310200"/>
    </source>
</evidence>
<dbReference type="EMBL" id="QBLH01000159">
    <property type="protein sequence ID" value="TGZ57328.1"/>
    <property type="molecule type" value="Genomic_DNA"/>
</dbReference>
<accession>A0A4S2LA23</accession>
<gene>
    <name evidence="1" type="ORF">DBV15_03223</name>
</gene>
<protein>
    <submittedName>
        <fullName evidence="1">Uncharacterized protein</fullName>
    </submittedName>
</protein>